<feature type="domain" description="C2H2-type" evidence="2">
    <location>
        <begin position="39"/>
        <end position="66"/>
    </location>
</feature>
<reference evidence="3 4" key="1">
    <citation type="journal article" date="2013" name="Proc. Natl. Acad. Sci. U.S.A.">
        <title>Fine-scale variation in meiotic recombination in Mimulus inferred from population shotgun sequencing.</title>
        <authorList>
            <person name="Hellsten U."/>
            <person name="Wright K.M."/>
            <person name="Jenkins J."/>
            <person name="Shu S."/>
            <person name="Yuan Y."/>
            <person name="Wessler S.R."/>
            <person name="Schmutz J."/>
            <person name="Willis J.H."/>
            <person name="Rokhsar D.S."/>
        </authorList>
    </citation>
    <scope>NUCLEOTIDE SEQUENCE [LARGE SCALE GENOMIC DNA]</scope>
    <source>
        <strain evidence="4">cv. DUN x IM62</strain>
    </source>
</reference>
<keyword evidence="1" id="KW-0862">Zinc</keyword>
<accession>A0A022RQD5</accession>
<dbReference type="InterPro" id="IPR013087">
    <property type="entry name" value="Znf_C2H2_type"/>
</dbReference>
<keyword evidence="1" id="KW-0863">Zinc-finger</keyword>
<proteinExistence type="predicted"/>
<sequence>MQSEDQQQHPQEWLSLGLGGVKNRRQELKESQSPEPKIFSCNFCMRKFFSSQALGGHQNAHKRERVAFRDYQHSHMAIVRPRSLGVQPHSFLQKSTATIARFSEANTRFEVEEPSEDFVWYGSFRIDRPVHRQKPSDSSDVLDLNLKL</sequence>
<dbReference type="STRING" id="4155.A0A022RQD5"/>
<dbReference type="PROSITE" id="PS00028">
    <property type="entry name" value="ZINC_FINGER_C2H2_1"/>
    <property type="match status" value="1"/>
</dbReference>
<evidence type="ECO:0000313" key="3">
    <source>
        <dbReference type="EMBL" id="EYU42707.1"/>
    </source>
</evidence>
<dbReference type="InterPro" id="IPR036236">
    <property type="entry name" value="Znf_C2H2_sf"/>
</dbReference>
<dbReference type="SUPFAM" id="SSF57667">
    <property type="entry name" value="beta-beta-alpha zinc fingers"/>
    <property type="match status" value="1"/>
</dbReference>
<dbReference type="Gene3D" id="3.30.160.60">
    <property type="entry name" value="Classic Zinc Finger"/>
    <property type="match status" value="1"/>
</dbReference>
<dbReference type="eggNOG" id="ENOG502RZ94">
    <property type="taxonomic scope" value="Eukaryota"/>
</dbReference>
<protein>
    <recommendedName>
        <fullName evidence="2">C2H2-type domain-containing protein</fullName>
    </recommendedName>
</protein>
<evidence type="ECO:0000259" key="2">
    <source>
        <dbReference type="PROSITE" id="PS50157"/>
    </source>
</evidence>
<evidence type="ECO:0000313" key="4">
    <source>
        <dbReference type="Proteomes" id="UP000030748"/>
    </source>
</evidence>
<evidence type="ECO:0000256" key="1">
    <source>
        <dbReference type="PROSITE-ProRule" id="PRU00042"/>
    </source>
</evidence>
<dbReference type="PROSITE" id="PS50157">
    <property type="entry name" value="ZINC_FINGER_C2H2_2"/>
    <property type="match status" value="1"/>
</dbReference>
<dbReference type="AlphaFoldDB" id="A0A022RQD5"/>
<dbReference type="EMBL" id="KI630281">
    <property type="protein sequence ID" value="EYU42707.1"/>
    <property type="molecule type" value="Genomic_DNA"/>
</dbReference>
<gene>
    <name evidence="3" type="ORF">MIMGU_mgv1a018677mg</name>
</gene>
<dbReference type="PANTHER" id="PTHR47593">
    <property type="entry name" value="ZINC FINGER PROTEIN 4-LIKE"/>
    <property type="match status" value="1"/>
</dbReference>
<dbReference type="Proteomes" id="UP000030748">
    <property type="component" value="Unassembled WGS sequence"/>
</dbReference>
<dbReference type="PhylomeDB" id="A0A022RQD5"/>
<dbReference type="InterPro" id="IPR053266">
    <property type="entry name" value="Zinc_finger_protein_7"/>
</dbReference>
<name>A0A022RQD5_ERYGU</name>
<keyword evidence="4" id="KW-1185">Reference proteome</keyword>
<organism evidence="3 4">
    <name type="scientific">Erythranthe guttata</name>
    <name type="common">Yellow monkey flower</name>
    <name type="synonym">Mimulus guttatus</name>
    <dbReference type="NCBI Taxonomy" id="4155"/>
    <lineage>
        <taxon>Eukaryota</taxon>
        <taxon>Viridiplantae</taxon>
        <taxon>Streptophyta</taxon>
        <taxon>Embryophyta</taxon>
        <taxon>Tracheophyta</taxon>
        <taxon>Spermatophyta</taxon>
        <taxon>Magnoliopsida</taxon>
        <taxon>eudicotyledons</taxon>
        <taxon>Gunneridae</taxon>
        <taxon>Pentapetalae</taxon>
        <taxon>asterids</taxon>
        <taxon>lamiids</taxon>
        <taxon>Lamiales</taxon>
        <taxon>Phrymaceae</taxon>
        <taxon>Erythranthe</taxon>
    </lineage>
</organism>
<keyword evidence="1" id="KW-0479">Metal-binding</keyword>
<dbReference type="PANTHER" id="PTHR47593:SF8">
    <property type="entry name" value="OS12G0581900 PROTEIN"/>
    <property type="match status" value="1"/>
</dbReference>
<dbReference type="GO" id="GO:0008270">
    <property type="term" value="F:zinc ion binding"/>
    <property type="evidence" value="ECO:0007669"/>
    <property type="project" value="UniProtKB-KW"/>
</dbReference>